<organism evidence="1 2">
    <name type="scientific">Pseudodesulfovibrio indicus</name>
    <dbReference type="NCBI Taxonomy" id="1716143"/>
    <lineage>
        <taxon>Bacteria</taxon>
        <taxon>Pseudomonadati</taxon>
        <taxon>Thermodesulfobacteriota</taxon>
        <taxon>Desulfovibrionia</taxon>
        <taxon>Desulfovibrionales</taxon>
        <taxon>Desulfovibrionaceae</taxon>
    </lineage>
</organism>
<dbReference type="Proteomes" id="UP000295506">
    <property type="component" value="Unassembled WGS sequence"/>
</dbReference>
<accession>A0AA94PWC0</accession>
<proteinExistence type="predicted"/>
<evidence type="ECO:0000313" key="1">
    <source>
        <dbReference type="EMBL" id="TDT89218.1"/>
    </source>
</evidence>
<evidence type="ECO:0000313" key="2">
    <source>
        <dbReference type="Proteomes" id="UP000295506"/>
    </source>
</evidence>
<gene>
    <name evidence="1" type="ORF">EDC59_104211</name>
</gene>
<sequence length="29" mass="3318">MMGYFWFFLGLALTISALVMIKISSPNEH</sequence>
<comment type="caution">
    <text evidence="1">The sequence shown here is derived from an EMBL/GenBank/DDBJ whole genome shotgun (WGS) entry which is preliminary data.</text>
</comment>
<reference evidence="1 2" key="1">
    <citation type="submission" date="2019-03" db="EMBL/GenBank/DDBJ databases">
        <title>Genomic Encyclopedia of Type Strains, Phase IV (KMG-IV): sequencing the most valuable type-strain genomes for metagenomic binning, comparative biology and taxonomic classification.</title>
        <authorList>
            <person name="Goeker M."/>
        </authorList>
    </citation>
    <scope>NUCLEOTIDE SEQUENCE [LARGE SCALE GENOMIC DNA]</scope>
    <source>
        <strain evidence="1 2">DSM 101483</strain>
    </source>
</reference>
<protein>
    <submittedName>
        <fullName evidence="1">Uncharacterized protein</fullName>
    </submittedName>
</protein>
<name>A0AA94PWC0_9BACT</name>
<dbReference type="EMBL" id="SOBK01000004">
    <property type="protein sequence ID" value="TDT89218.1"/>
    <property type="molecule type" value="Genomic_DNA"/>
</dbReference>
<dbReference type="AlphaFoldDB" id="A0AA94PWC0"/>